<proteinExistence type="predicted"/>
<dbReference type="Proteomes" id="UP000095280">
    <property type="component" value="Unplaced"/>
</dbReference>
<dbReference type="InterPro" id="IPR011993">
    <property type="entry name" value="PH-like_dom_sf"/>
</dbReference>
<dbReference type="Gene3D" id="3.40.50.10190">
    <property type="entry name" value="BRCT domain"/>
    <property type="match status" value="1"/>
</dbReference>
<feature type="region of interest" description="Disordered" evidence="1">
    <location>
        <begin position="397"/>
        <end position="486"/>
    </location>
</feature>
<feature type="compositionally biased region" description="Polar residues" evidence="1">
    <location>
        <begin position="934"/>
        <end position="948"/>
    </location>
</feature>
<name>A0A1I8F5N5_9PLAT</name>
<feature type="compositionally biased region" description="Low complexity" evidence="1">
    <location>
        <begin position="28"/>
        <end position="47"/>
    </location>
</feature>
<dbReference type="AlphaFoldDB" id="A0A1I8F5N5"/>
<sequence>MSSLRIPQRLRLLPSVTSTMASDCVVPASQASPMPQQQQRQPANPHRAAMDSPSVFLNSGYRPRFDLQALSAALRSPVPGPPAGTPDSVQRNIRQTCRAQGKRELLVLLPPPSSAAAIGGSANSRGPAAGGRPACYRRVTVYLSARLRRPAVRLAQLAESLGARSRWQWDPRTCTHLVAEGPPSDDPELQRAMRAAAGRHCLGASAPTGQPGLAACSASGCDAALDERDYPPTSASSAAAAPASRAAASSSQAPSPSPCASGSAAGEASLPRQPAGAEQQARLLWQRRRQLPRRRIGGVDVAGANVNDIGGASAGTGGAVVPRRTAGWPRIEPASCSNPSRTSRVCVGASVAAAAAAPTSEQPARPPTVASSVAANAAAAATAAVRPNEPLLVVLAGATPTRTEPRRRRQPPLLSSHAGARAAGASSRSPASALRPQALNAAPRRTGDRPCSASIRGLGGSPASHVRVEDPQPPGSAAALPAQRENSSACVSPPAAWVLRRWPYPRPKAGRLRLPREPYEWRRRRRRPLNLPDAQTRASGRPPARRWAAWRCDAFATGAPPCCARRTSWPASGRLLEAGVTPSASAATTPRLLGHPVRRRLPPVLAENRLHRRPPGGREAPEPAAYRLPQARKRQQGRRAGGQQRRSGRGRLQRRDFDRLQRPRRRQRRGGARTRSSKRDSAPLRFWDADRLWPAGGAGSSSGAAGGGSGFTRAARIVLAPPDFQVNPSLLIDSYLEWPVRLLGSLSGVRSNRGHQQPGLPAQLGGLNRARHSWQSLPAVDAMLSLSVSGLRLERRVQPQQQQQPPAARCRGAAPSSVSQLLSCGLRQGLRQQHLLAPAHYSPRCPTQEPASCPRQCPHQDPRDLRGGPPAAAARLHGGHFGILRPRPRWRCFNIRRRPFDIRRLRASAGGGHSGSGVASGDSGRAGGGGARTATDSNATPVTSTASSPVIGRRDNPQEAAVSSLAGSLASSLSRQELVTFGQLFRAWSSGASSFRWQRPASAGAAVPAAAPPERSTCCWACGPSSRPGDHQAFDEFLHDRGLRPTVARVSIGSTASSVRSRDSSEVDLDQALGSIVAQVQRLDMSQQQFAQPSLLSLRVRRLRLNCRPVARPAAQVPRAGRTRDSASMVAPADSGEVPSRSSRRWVTRTDSKLALPSK</sequence>
<evidence type="ECO:0000256" key="1">
    <source>
        <dbReference type="SAM" id="MobiDB-lite"/>
    </source>
</evidence>
<organism evidence="2 3">
    <name type="scientific">Macrostomum lignano</name>
    <dbReference type="NCBI Taxonomy" id="282301"/>
    <lineage>
        <taxon>Eukaryota</taxon>
        <taxon>Metazoa</taxon>
        <taxon>Spiralia</taxon>
        <taxon>Lophotrochozoa</taxon>
        <taxon>Platyhelminthes</taxon>
        <taxon>Rhabditophora</taxon>
        <taxon>Macrostomorpha</taxon>
        <taxon>Macrostomida</taxon>
        <taxon>Macrostomidae</taxon>
        <taxon>Macrostomum</taxon>
    </lineage>
</organism>
<evidence type="ECO:0000313" key="2">
    <source>
        <dbReference type="Proteomes" id="UP000095280"/>
    </source>
</evidence>
<dbReference type="InterPro" id="IPR036420">
    <property type="entry name" value="BRCT_dom_sf"/>
</dbReference>
<evidence type="ECO:0000313" key="3">
    <source>
        <dbReference type="WBParaSite" id="maker-unitig_21416-snap-gene-0.1-mRNA-1"/>
    </source>
</evidence>
<feature type="compositionally biased region" description="Basic residues" evidence="1">
    <location>
        <begin position="662"/>
        <end position="676"/>
    </location>
</feature>
<feature type="region of interest" description="Disordered" evidence="1">
    <location>
        <begin position="28"/>
        <end position="50"/>
    </location>
</feature>
<feature type="compositionally biased region" description="Low complexity" evidence="1">
    <location>
        <begin position="231"/>
        <end position="269"/>
    </location>
</feature>
<keyword evidence="2" id="KW-1185">Reference proteome</keyword>
<feature type="region of interest" description="Disordered" evidence="1">
    <location>
        <begin position="1113"/>
        <end position="1159"/>
    </location>
</feature>
<feature type="compositionally biased region" description="Low complexity" evidence="1">
    <location>
        <begin position="411"/>
        <end position="436"/>
    </location>
</feature>
<feature type="region of interest" description="Disordered" evidence="1">
    <location>
        <begin position="229"/>
        <end position="280"/>
    </location>
</feature>
<dbReference type="WBParaSite" id="maker-unitig_21416-snap-gene-0.1-mRNA-1">
    <property type="protein sequence ID" value="maker-unitig_21416-snap-gene-0.1-mRNA-1"/>
    <property type="gene ID" value="maker-unitig_21416-snap-gene-0.1"/>
</dbReference>
<protein>
    <submittedName>
        <fullName evidence="3">BRCT domain-containing protein</fullName>
    </submittedName>
</protein>
<accession>A0A1I8F5N5</accession>
<dbReference type="Gene3D" id="2.30.29.30">
    <property type="entry name" value="Pleckstrin-homology domain (PH domain)/Phosphotyrosine-binding domain (PTB)"/>
    <property type="match status" value="1"/>
</dbReference>
<feature type="region of interest" description="Disordered" evidence="1">
    <location>
        <begin position="580"/>
        <end position="681"/>
    </location>
</feature>
<reference evidence="3" key="1">
    <citation type="submission" date="2016-11" db="UniProtKB">
        <authorList>
            <consortium name="WormBaseParasite"/>
        </authorList>
    </citation>
    <scope>IDENTIFICATION</scope>
</reference>
<feature type="region of interest" description="Disordered" evidence="1">
    <location>
        <begin position="852"/>
        <end position="873"/>
    </location>
</feature>
<feature type="region of interest" description="Disordered" evidence="1">
    <location>
        <begin position="908"/>
        <end position="959"/>
    </location>
</feature>